<dbReference type="InterPro" id="IPR035513">
    <property type="entry name" value="Invertase/methylesterase_inhib"/>
</dbReference>
<comment type="caution">
    <text evidence="14">The sequence shown here is derived from an EMBL/GenBank/DDBJ whole genome shotgun (WGS) entry which is preliminary data.</text>
</comment>
<comment type="subcellular location">
    <subcellularLocation>
        <location evidence="10">Secreted</location>
        <location evidence="10">Cell wall</location>
    </subcellularLocation>
</comment>
<dbReference type="GO" id="GO:0042545">
    <property type="term" value="P:cell wall modification"/>
    <property type="evidence" value="ECO:0007669"/>
    <property type="project" value="UniProtKB-UniRule"/>
</dbReference>
<dbReference type="Pfam" id="PF04043">
    <property type="entry name" value="PMEI"/>
    <property type="match status" value="1"/>
</dbReference>
<dbReference type="NCBIfam" id="TIGR01614">
    <property type="entry name" value="PME_inhib"/>
    <property type="match status" value="1"/>
</dbReference>
<name>A0AAN7JXA1_9MYRT</name>
<keyword evidence="12" id="KW-1133">Transmembrane helix</keyword>
<dbReference type="Proteomes" id="UP001345219">
    <property type="component" value="Chromosome 6"/>
</dbReference>
<evidence type="ECO:0000256" key="2">
    <source>
        <dbReference type="ARBA" id="ARBA00006027"/>
    </source>
</evidence>
<feature type="active site" evidence="9">
    <location>
        <position position="420"/>
    </location>
</feature>
<dbReference type="GO" id="GO:0045490">
    <property type="term" value="P:pectin catabolic process"/>
    <property type="evidence" value="ECO:0007669"/>
    <property type="project" value="UniProtKB-UniRule"/>
</dbReference>
<keyword evidence="12" id="KW-0472">Membrane</keyword>
<evidence type="ECO:0000256" key="5">
    <source>
        <dbReference type="ARBA" id="ARBA00022801"/>
    </source>
</evidence>
<dbReference type="EMBL" id="JAXIOK010000013">
    <property type="protein sequence ID" value="KAK4756868.1"/>
    <property type="molecule type" value="Genomic_DNA"/>
</dbReference>
<comment type="function">
    <text evidence="10">Acts in the modification of cell walls via demethylesterification of cell wall pectin.</text>
</comment>
<comment type="similarity">
    <text evidence="2">In the N-terminal section; belongs to the PMEI family.</text>
</comment>
<dbReference type="InterPro" id="IPR018040">
    <property type="entry name" value="Pectinesterase_Tyr_AS"/>
</dbReference>
<evidence type="ECO:0000256" key="4">
    <source>
        <dbReference type="ARBA" id="ARBA00013229"/>
    </source>
</evidence>
<evidence type="ECO:0000256" key="6">
    <source>
        <dbReference type="ARBA" id="ARBA00023085"/>
    </source>
</evidence>
<organism evidence="14 15">
    <name type="scientific">Trapa incisa</name>
    <dbReference type="NCBI Taxonomy" id="236973"/>
    <lineage>
        <taxon>Eukaryota</taxon>
        <taxon>Viridiplantae</taxon>
        <taxon>Streptophyta</taxon>
        <taxon>Embryophyta</taxon>
        <taxon>Tracheophyta</taxon>
        <taxon>Spermatophyta</taxon>
        <taxon>Magnoliopsida</taxon>
        <taxon>eudicotyledons</taxon>
        <taxon>Gunneridae</taxon>
        <taxon>Pentapetalae</taxon>
        <taxon>rosids</taxon>
        <taxon>malvids</taxon>
        <taxon>Myrtales</taxon>
        <taxon>Lythraceae</taxon>
        <taxon>Trapa</taxon>
    </lineage>
</organism>
<accession>A0AAN7JXA1</accession>
<dbReference type="Gene3D" id="2.160.20.10">
    <property type="entry name" value="Single-stranded right-handed beta-helix, Pectin lyase-like"/>
    <property type="match status" value="1"/>
</dbReference>
<dbReference type="GO" id="GO:0004857">
    <property type="term" value="F:enzyme inhibitor activity"/>
    <property type="evidence" value="ECO:0007669"/>
    <property type="project" value="InterPro"/>
</dbReference>
<gene>
    <name evidence="14" type="ORF">SAY87_006995</name>
</gene>
<dbReference type="PANTHER" id="PTHR31707">
    <property type="entry name" value="PECTINESTERASE"/>
    <property type="match status" value="1"/>
</dbReference>
<dbReference type="InterPro" id="IPR011050">
    <property type="entry name" value="Pectin_lyase_fold/virulence"/>
</dbReference>
<dbReference type="Pfam" id="PF01095">
    <property type="entry name" value="Pectinesterase"/>
    <property type="match status" value="1"/>
</dbReference>
<dbReference type="InterPro" id="IPR000070">
    <property type="entry name" value="Pectinesterase_cat"/>
</dbReference>
<protein>
    <recommendedName>
        <fullName evidence="4 10">Pectinesterase</fullName>
        <ecNumber evidence="4 10">3.1.1.11</ecNumber>
    </recommendedName>
</protein>
<keyword evidence="7" id="KW-1015">Disulfide bond</keyword>
<keyword evidence="15" id="KW-1185">Reference proteome</keyword>
<evidence type="ECO:0000256" key="7">
    <source>
        <dbReference type="ARBA" id="ARBA00023157"/>
    </source>
</evidence>
<evidence type="ECO:0000259" key="13">
    <source>
        <dbReference type="SMART" id="SM00856"/>
    </source>
</evidence>
<keyword evidence="8" id="KW-0325">Glycoprotein</keyword>
<dbReference type="FunFam" id="1.20.140.40:FF:000010">
    <property type="entry name" value="Pectinesterase"/>
    <property type="match status" value="1"/>
</dbReference>
<dbReference type="InterPro" id="IPR006501">
    <property type="entry name" value="Pectinesterase_inhib_dom"/>
</dbReference>
<dbReference type="SUPFAM" id="SSF101148">
    <property type="entry name" value="Plant invertase/pectin methylesterase inhibitor"/>
    <property type="match status" value="1"/>
</dbReference>
<evidence type="ECO:0000256" key="8">
    <source>
        <dbReference type="ARBA" id="ARBA00023180"/>
    </source>
</evidence>
<comment type="similarity">
    <text evidence="3">In the C-terminal section; belongs to the pectinesterase family.</text>
</comment>
<evidence type="ECO:0000256" key="12">
    <source>
        <dbReference type="SAM" id="Phobius"/>
    </source>
</evidence>
<keyword evidence="5 10" id="KW-0378">Hydrolase</keyword>
<dbReference type="FunFam" id="2.160.20.10:FF:000001">
    <property type="entry name" value="Pectinesterase"/>
    <property type="match status" value="1"/>
</dbReference>
<feature type="transmembrane region" description="Helical" evidence="12">
    <location>
        <begin position="33"/>
        <end position="53"/>
    </location>
</feature>
<dbReference type="GO" id="GO:0030599">
    <property type="term" value="F:pectinesterase activity"/>
    <property type="evidence" value="ECO:0007669"/>
    <property type="project" value="UniProtKB-UniRule"/>
</dbReference>
<evidence type="ECO:0000256" key="3">
    <source>
        <dbReference type="ARBA" id="ARBA00007786"/>
    </source>
</evidence>
<reference evidence="14 15" key="1">
    <citation type="journal article" date="2023" name="Hortic Res">
        <title>Pangenome of water caltrop reveals structural variations and asymmetric subgenome divergence after allopolyploidization.</title>
        <authorList>
            <person name="Zhang X."/>
            <person name="Chen Y."/>
            <person name="Wang L."/>
            <person name="Yuan Y."/>
            <person name="Fang M."/>
            <person name="Shi L."/>
            <person name="Lu R."/>
            <person name="Comes H.P."/>
            <person name="Ma Y."/>
            <person name="Chen Y."/>
            <person name="Huang G."/>
            <person name="Zhou Y."/>
            <person name="Zheng Z."/>
            <person name="Qiu Y."/>
        </authorList>
    </citation>
    <scope>NUCLEOTIDE SEQUENCE [LARGE SCALE GENOMIC DNA]</scope>
    <source>
        <tissue evidence="14">Roots</tissue>
    </source>
</reference>
<keyword evidence="12" id="KW-0812">Transmembrane</keyword>
<dbReference type="EC" id="3.1.1.11" evidence="4 10"/>
<comment type="catalytic activity">
    <reaction evidence="10">
        <text>[(1-&gt;4)-alpha-D-galacturonosyl methyl ester](n) + n H2O = [(1-&gt;4)-alpha-D-galacturonosyl](n) + n methanol + n H(+)</text>
        <dbReference type="Rhea" id="RHEA:22380"/>
        <dbReference type="Rhea" id="RHEA-COMP:14570"/>
        <dbReference type="Rhea" id="RHEA-COMP:14573"/>
        <dbReference type="ChEBI" id="CHEBI:15377"/>
        <dbReference type="ChEBI" id="CHEBI:15378"/>
        <dbReference type="ChEBI" id="CHEBI:17790"/>
        <dbReference type="ChEBI" id="CHEBI:140522"/>
        <dbReference type="ChEBI" id="CHEBI:140523"/>
        <dbReference type="EC" id="3.1.1.11"/>
    </reaction>
</comment>
<feature type="region of interest" description="Disordered" evidence="11">
    <location>
        <begin position="1"/>
        <end position="21"/>
    </location>
</feature>
<proteinExistence type="inferred from homology"/>
<evidence type="ECO:0000313" key="15">
    <source>
        <dbReference type="Proteomes" id="UP001345219"/>
    </source>
</evidence>
<dbReference type="Gene3D" id="1.20.140.40">
    <property type="entry name" value="Invertase/pectin methylesterase inhibitor family protein"/>
    <property type="match status" value="1"/>
</dbReference>
<dbReference type="SMART" id="SM00856">
    <property type="entry name" value="PMEI"/>
    <property type="match status" value="1"/>
</dbReference>
<dbReference type="InterPro" id="IPR012334">
    <property type="entry name" value="Pectin_lyas_fold"/>
</dbReference>
<dbReference type="InterPro" id="IPR033131">
    <property type="entry name" value="Pectinesterase_Asp_AS"/>
</dbReference>
<keyword evidence="6 10" id="KW-0063">Aspartyl esterase</keyword>
<sequence>MSPSSSIVVDGPPPTSMNQRTRTATAAAATTKLTYALSTLLLLLVGAVIVLSFRSSGSSHSEHHALIRSTCSSTLYPDLCFSSVASSTDPSREMKTAKDVIRTGLEHTVLSTQKNYFTFKKKLAARALLRARQATALYDCLEMVAQTLHELNATLHDLIAYPNGSRSIARVIDDMKTYLSAAMTNQDSCLDGFSHSSAEKKLRETLKAGQTYVFQLCSNALAMIRNMAKTDSLVEDQNLPAGGEGKGAMGWPEWLSAGDRRLLQSTTITPDITVAADGSGNYRTVAEAVAAAPSKSSTRFIIRIKAGVYRENVEVPSSKTNLMFVGDGRMTTIITASRNVVDGSTTFNSATVAIVGDGFLARDITFQNSAGPSKHQAVALRVNADLSAFYRCGMLAYQDTLYVHSLRQFFVECVVVGTVDFIFGNAAAVLQNCDIQARLPNPGQRNMVTAQGRDDPNQNTGIVIQKCRIGATSDLQASSGVESYLGRPWKEYSRTVVMQSSITDVIHPAGWYPWDGNFALNTLYYAEYANTGAGASTAGRVDWGVFRVITASEARAFTVSQFISGDNWLPATGFPYSPGL</sequence>
<evidence type="ECO:0000256" key="1">
    <source>
        <dbReference type="ARBA" id="ARBA00005184"/>
    </source>
</evidence>
<dbReference type="SUPFAM" id="SSF51126">
    <property type="entry name" value="Pectin lyase-like"/>
    <property type="match status" value="1"/>
</dbReference>
<dbReference type="AlphaFoldDB" id="A0AAN7JXA1"/>
<keyword evidence="10" id="KW-0961">Cell wall biogenesis/degradation</keyword>
<feature type="domain" description="Pectinesterase inhibitor" evidence="13">
    <location>
        <begin position="62"/>
        <end position="223"/>
    </location>
</feature>
<keyword evidence="10" id="KW-0964">Secreted</keyword>
<evidence type="ECO:0000256" key="9">
    <source>
        <dbReference type="PROSITE-ProRule" id="PRU10040"/>
    </source>
</evidence>
<evidence type="ECO:0000313" key="14">
    <source>
        <dbReference type="EMBL" id="KAK4756868.1"/>
    </source>
</evidence>
<evidence type="ECO:0000256" key="11">
    <source>
        <dbReference type="SAM" id="MobiDB-lite"/>
    </source>
</evidence>
<dbReference type="PROSITE" id="PS00503">
    <property type="entry name" value="PECTINESTERASE_2"/>
    <property type="match status" value="1"/>
</dbReference>
<keyword evidence="10" id="KW-0134">Cell wall</keyword>
<dbReference type="CDD" id="cd15798">
    <property type="entry name" value="PMEI-like_3"/>
    <property type="match status" value="1"/>
</dbReference>
<evidence type="ECO:0000256" key="10">
    <source>
        <dbReference type="RuleBase" id="RU000589"/>
    </source>
</evidence>
<dbReference type="PROSITE" id="PS00800">
    <property type="entry name" value="PECTINESTERASE_1"/>
    <property type="match status" value="1"/>
</dbReference>
<comment type="pathway">
    <text evidence="1 10">Glycan metabolism; pectin degradation; 2-dehydro-3-deoxy-D-gluconate from pectin: step 1/5.</text>
</comment>